<dbReference type="EMBL" id="MT143990">
    <property type="protein sequence ID" value="QJA45407.1"/>
    <property type="molecule type" value="Genomic_DNA"/>
</dbReference>
<gene>
    <name evidence="2" type="ORF">TM448A00237_0013</name>
</gene>
<dbReference type="SUPFAM" id="SSF55608">
    <property type="entry name" value="Homing endonucleases"/>
    <property type="match status" value="1"/>
</dbReference>
<protein>
    <submittedName>
        <fullName evidence="2">Putative HNH homing endonuclease</fullName>
    </submittedName>
</protein>
<reference evidence="2" key="1">
    <citation type="submission" date="2020-03" db="EMBL/GenBank/DDBJ databases">
        <title>The deep terrestrial virosphere.</title>
        <authorList>
            <person name="Holmfeldt K."/>
            <person name="Nilsson E."/>
            <person name="Simone D."/>
            <person name="Lopez-Fernandez M."/>
            <person name="Wu X."/>
            <person name="de Brujin I."/>
            <person name="Lundin D."/>
            <person name="Andersson A."/>
            <person name="Bertilsson S."/>
            <person name="Dopson M."/>
        </authorList>
    </citation>
    <scope>NUCLEOTIDE SEQUENCE</scope>
    <source>
        <strain evidence="2">TM448A00237</strain>
    </source>
</reference>
<evidence type="ECO:0000256" key="1">
    <source>
        <dbReference type="SAM" id="Coils"/>
    </source>
</evidence>
<proteinExistence type="predicted"/>
<accession>A0A6H1ZDF0</accession>
<dbReference type="InterPro" id="IPR027434">
    <property type="entry name" value="Homing_endonucl"/>
</dbReference>
<dbReference type="GO" id="GO:0004519">
    <property type="term" value="F:endonuclease activity"/>
    <property type="evidence" value="ECO:0007669"/>
    <property type="project" value="UniProtKB-KW"/>
</dbReference>
<sequence length="178" mass="20400">MAVKPATIALAYCAGLIDGEGCISIGKKPRVTHNNLGNNQNPKGKIERKDTYTLDYKLNIIVVQKDKILCDWLRGNFGGSIGMVYRNRSDGQIDEYFRWCLGTNPSTALLKKLKPYLILKKAQAIVAIEFGKHYHRTLGKWKTKENLKKREEYYQKLRQLKREFAVATTKPNPDLKEI</sequence>
<name>A0A6H1ZDF0_9ZZZZ</name>
<keyword evidence="2" id="KW-0378">Hydrolase</keyword>
<dbReference type="Gene3D" id="3.10.28.10">
    <property type="entry name" value="Homing endonucleases"/>
    <property type="match status" value="1"/>
</dbReference>
<evidence type="ECO:0000313" key="2">
    <source>
        <dbReference type="EMBL" id="QJA45407.1"/>
    </source>
</evidence>
<keyword evidence="2" id="KW-0255">Endonuclease</keyword>
<feature type="coiled-coil region" evidence="1">
    <location>
        <begin position="143"/>
        <end position="170"/>
    </location>
</feature>
<keyword evidence="1" id="KW-0175">Coiled coil</keyword>
<dbReference type="AlphaFoldDB" id="A0A6H1ZDF0"/>
<keyword evidence="2" id="KW-0540">Nuclease</keyword>
<organism evidence="2">
    <name type="scientific">viral metagenome</name>
    <dbReference type="NCBI Taxonomy" id="1070528"/>
    <lineage>
        <taxon>unclassified sequences</taxon>
        <taxon>metagenomes</taxon>
        <taxon>organismal metagenomes</taxon>
    </lineage>
</organism>